<keyword evidence="1" id="KW-1133">Transmembrane helix</keyword>
<evidence type="ECO:0000313" key="2">
    <source>
        <dbReference type="EMBL" id="RAL08762.1"/>
    </source>
</evidence>
<dbReference type="VEuPathDB" id="FungiDB:BO97DRAFT_428075"/>
<proteinExistence type="predicted"/>
<keyword evidence="1" id="KW-0812">Transmembrane</keyword>
<accession>A0A395HLE7</accession>
<feature type="transmembrane region" description="Helical" evidence="1">
    <location>
        <begin position="95"/>
        <end position="121"/>
    </location>
</feature>
<keyword evidence="3" id="KW-1185">Reference proteome</keyword>
<dbReference type="Proteomes" id="UP000248961">
    <property type="component" value="Unassembled WGS sequence"/>
</dbReference>
<organism evidence="2 3">
    <name type="scientific">Aspergillus homomorphus (strain CBS 101889)</name>
    <dbReference type="NCBI Taxonomy" id="1450537"/>
    <lineage>
        <taxon>Eukaryota</taxon>
        <taxon>Fungi</taxon>
        <taxon>Dikarya</taxon>
        <taxon>Ascomycota</taxon>
        <taxon>Pezizomycotina</taxon>
        <taxon>Eurotiomycetes</taxon>
        <taxon>Eurotiomycetidae</taxon>
        <taxon>Eurotiales</taxon>
        <taxon>Aspergillaceae</taxon>
        <taxon>Aspergillus</taxon>
        <taxon>Aspergillus subgen. Circumdati</taxon>
    </lineage>
</organism>
<sequence length="280" mass="30622">MSDNQTKFEELLVALKALGEPDYDGWARLVHEKARRRHELSNLADLIVDVDPYPKKEDQKSSLANFDCTSDLTWAQYKWMSAANGSLDFVMATGLYATALPVLGAVLTIIGVVLMVVNFFLSLFSALPPDPVETFLNSQGKPLLDSLDEAPTPRLEYTLLSAGSVPGKQVTTVAIQAANHTENEHLYVSLAATADAAITTSDFKSSSDPVAQYNEYDLEVAGCRTDGSTESSLPPLVLEPEESFIVRWTAEANKKGNSFVDVVEKLPLDKCHVQMPVVRV</sequence>
<dbReference type="AlphaFoldDB" id="A0A395HLE7"/>
<dbReference type="RefSeq" id="XP_025547916.1">
    <property type="nucleotide sequence ID" value="XM_025697258.1"/>
</dbReference>
<gene>
    <name evidence="2" type="ORF">BO97DRAFT_428075</name>
</gene>
<reference evidence="2 3" key="1">
    <citation type="submission" date="2018-02" db="EMBL/GenBank/DDBJ databases">
        <title>The genomes of Aspergillus section Nigri reveals drivers in fungal speciation.</title>
        <authorList>
            <consortium name="DOE Joint Genome Institute"/>
            <person name="Vesth T.C."/>
            <person name="Nybo J."/>
            <person name="Theobald S."/>
            <person name="Brandl J."/>
            <person name="Frisvad J.C."/>
            <person name="Nielsen K.F."/>
            <person name="Lyhne E.K."/>
            <person name="Kogle M.E."/>
            <person name="Kuo A."/>
            <person name="Riley R."/>
            <person name="Clum A."/>
            <person name="Nolan M."/>
            <person name="Lipzen A."/>
            <person name="Salamov A."/>
            <person name="Henrissat B."/>
            <person name="Wiebenga A."/>
            <person name="De vries R.P."/>
            <person name="Grigoriev I.V."/>
            <person name="Mortensen U.H."/>
            <person name="Andersen M.R."/>
            <person name="Baker S.E."/>
        </authorList>
    </citation>
    <scope>NUCLEOTIDE SEQUENCE [LARGE SCALE GENOMIC DNA]</scope>
    <source>
        <strain evidence="2 3">CBS 101889</strain>
    </source>
</reference>
<name>A0A395HLE7_ASPHC</name>
<evidence type="ECO:0000256" key="1">
    <source>
        <dbReference type="SAM" id="Phobius"/>
    </source>
</evidence>
<protein>
    <submittedName>
        <fullName evidence="2">Uncharacterized protein</fullName>
    </submittedName>
</protein>
<dbReference type="GeneID" id="37201547"/>
<dbReference type="OrthoDB" id="10617921at2759"/>
<keyword evidence="1" id="KW-0472">Membrane</keyword>
<dbReference type="STRING" id="1450537.A0A395HLE7"/>
<dbReference type="EMBL" id="KZ824310">
    <property type="protein sequence ID" value="RAL08762.1"/>
    <property type="molecule type" value="Genomic_DNA"/>
</dbReference>
<evidence type="ECO:0000313" key="3">
    <source>
        <dbReference type="Proteomes" id="UP000248961"/>
    </source>
</evidence>